<feature type="chain" id="PRO_5020244008" evidence="1">
    <location>
        <begin position="20"/>
        <end position="300"/>
    </location>
</feature>
<evidence type="ECO:0000313" key="2">
    <source>
        <dbReference type="EMBL" id="THF47654.1"/>
    </source>
</evidence>
<protein>
    <submittedName>
        <fullName evidence="2">Carboxypeptidase-like regulatory domain-containing protein</fullName>
    </submittedName>
</protein>
<dbReference type="RefSeq" id="WP_136404328.1">
    <property type="nucleotide sequence ID" value="NZ_SSNZ01000011.1"/>
</dbReference>
<dbReference type="Gene3D" id="2.60.40.1120">
    <property type="entry name" value="Carboxypeptidase-like, regulatory domain"/>
    <property type="match status" value="1"/>
</dbReference>
<sequence length="300" mass="33764">MYKALFFLLFFSISSPAQIRGTVVNETQQAVSYVNIWVEDENNGTTADVNGDFTIFEKNPEKVLVFSALGYETKKVKGTEAAKVVLKQRPLQLQEVVITGKKSNKTTTVGDYKKGGINHFFSSGKNPWIVARYFPFDKNSAKTPYLKELMIMTDSEVDPATFILHFYEVGEDGSPGKDLTDKNLIIEAAKGKQNTVVKLDGYDLEIGKKGIFVAVEWLIIDENKYDFKTDVKDTASGSYTVSNFSGTRYEPRIGIIPSEESTSWRFTMGRWSRFDKPIQSGIGKYNNKFNELAIKLTLTN</sequence>
<dbReference type="GO" id="GO:0004180">
    <property type="term" value="F:carboxypeptidase activity"/>
    <property type="evidence" value="ECO:0007669"/>
    <property type="project" value="UniProtKB-KW"/>
</dbReference>
<evidence type="ECO:0000313" key="3">
    <source>
        <dbReference type="Proteomes" id="UP000307507"/>
    </source>
</evidence>
<accession>A0A4S3ZQ37</accession>
<name>A0A4S3ZQ37_9FLAO</name>
<keyword evidence="2" id="KW-0121">Carboxypeptidase</keyword>
<keyword evidence="3" id="KW-1185">Reference proteome</keyword>
<evidence type="ECO:0000256" key="1">
    <source>
        <dbReference type="SAM" id="SignalP"/>
    </source>
</evidence>
<organism evidence="2 3">
    <name type="scientific">Flavobacterium supellecticarium</name>
    <dbReference type="NCBI Taxonomy" id="2565924"/>
    <lineage>
        <taxon>Bacteria</taxon>
        <taxon>Pseudomonadati</taxon>
        <taxon>Bacteroidota</taxon>
        <taxon>Flavobacteriia</taxon>
        <taxon>Flavobacteriales</taxon>
        <taxon>Flavobacteriaceae</taxon>
        <taxon>Flavobacterium</taxon>
    </lineage>
</organism>
<reference evidence="2 3" key="1">
    <citation type="submission" date="2019-04" db="EMBL/GenBank/DDBJ databases">
        <title>Flavobacterium sp. nov. isolated from construction timber.</title>
        <authorList>
            <person name="Lin S.-Y."/>
            <person name="Chang C.-T."/>
            <person name="Young C.-C."/>
        </authorList>
    </citation>
    <scope>NUCLEOTIDE SEQUENCE [LARGE SCALE GENOMIC DNA]</scope>
    <source>
        <strain evidence="2 3">CC-CTC003</strain>
    </source>
</reference>
<dbReference type="SUPFAM" id="SSF49464">
    <property type="entry name" value="Carboxypeptidase regulatory domain-like"/>
    <property type="match status" value="1"/>
</dbReference>
<keyword evidence="2" id="KW-0378">Hydrolase</keyword>
<dbReference type="AlphaFoldDB" id="A0A4S3ZQ37"/>
<dbReference type="EMBL" id="SSNZ01000011">
    <property type="protein sequence ID" value="THF47654.1"/>
    <property type="molecule type" value="Genomic_DNA"/>
</dbReference>
<dbReference type="InterPro" id="IPR008969">
    <property type="entry name" value="CarboxyPept-like_regulatory"/>
</dbReference>
<comment type="caution">
    <text evidence="2">The sequence shown here is derived from an EMBL/GenBank/DDBJ whole genome shotgun (WGS) entry which is preliminary data.</text>
</comment>
<dbReference type="Proteomes" id="UP000307507">
    <property type="component" value="Unassembled WGS sequence"/>
</dbReference>
<gene>
    <name evidence="2" type="ORF">E6C50_16380</name>
</gene>
<dbReference type="Pfam" id="PF13715">
    <property type="entry name" value="CarbopepD_reg_2"/>
    <property type="match status" value="1"/>
</dbReference>
<dbReference type="OrthoDB" id="914976at2"/>
<feature type="signal peptide" evidence="1">
    <location>
        <begin position="1"/>
        <end position="19"/>
    </location>
</feature>
<proteinExistence type="predicted"/>
<keyword evidence="1" id="KW-0732">Signal</keyword>
<keyword evidence="2" id="KW-0645">Protease</keyword>